<dbReference type="Proteomes" id="UP000579281">
    <property type="component" value="Unassembled WGS sequence"/>
</dbReference>
<dbReference type="GO" id="GO:0007165">
    <property type="term" value="P:signal transduction"/>
    <property type="evidence" value="ECO:0007669"/>
    <property type="project" value="InterPro"/>
</dbReference>
<reference evidence="5 6" key="1">
    <citation type="submission" date="2020-08" db="EMBL/GenBank/DDBJ databases">
        <title>Genomic Encyclopedia of Type Strains, Phase IV (KMG-IV): sequencing the most valuable type-strain genomes for metagenomic binning, comparative biology and taxonomic classification.</title>
        <authorList>
            <person name="Goeker M."/>
        </authorList>
    </citation>
    <scope>NUCLEOTIDE SEQUENCE [LARGE SCALE GENOMIC DNA]</scope>
    <source>
        <strain evidence="5 6">DSM 103526</strain>
    </source>
</reference>
<dbReference type="GO" id="GO:0016020">
    <property type="term" value="C:membrane"/>
    <property type="evidence" value="ECO:0007669"/>
    <property type="project" value="InterPro"/>
</dbReference>
<dbReference type="SUPFAM" id="SSF109604">
    <property type="entry name" value="HD-domain/PDEase-like"/>
    <property type="match status" value="1"/>
</dbReference>
<dbReference type="GO" id="GO:0016740">
    <property type="term" value="F:transferase activity"/>
    <property type="evidence" value="ECO:0007669"/>
    <property type="project" value="UniProtKB-KW"/>
</dbReference>
<evidence type="ECO:0000259" key="2">
    <source>
        <dbReference type="PROSITE" id="PS50885"/>
    </source>
</evidence>
<dbReference type="Gene3D" id="6.10.340.10">
    <property type="match status" value="1"/>
</dbReference>
<keyword evidence="1" id="KW-0472">Membrane</keyword>
<keyword evidence="5" id="KW-0808">Transferase</keyword>
<dbReference type="PANTHER" id="PTHR43155:SF2">
    <property type="entry name" value="CYCLIC DI-GMP PHOSPHODIESTERASE PA4108"/>
    <property type="match status" value="1"/>
</dbReference>
<evidence type="ECO:0000256" key="1">
    <source>
        <dbReference type="SAM" id="Phobius"/>
    </source>
</evidence>
<dbReference type="SMART" id="SM00471">
    <property type="entry name" value="HDc"/>
    <property type="match status" value="1"/>
</dbReference>
<proteinExistence type="predicted"/>
<dbReference type="RefSeq" id="WP_184313592.1">
    <property type="nucleotide sequence ID" value="NZ_JACHEN010000049.1"/>
</dbReference>
<dbReference type="CDD" id="cd00077">
    <property type="entry name" value="HDc"/>
    <property type="match status" value="1"/>
</dbReference>
<feature type="domain" description="HD-GYP" evidence="4">
    <location>
        <begin position="328"/>
        <end position="521"/>
    </location>
</feature>
<feature type="transmembrane region" description="Helical" evidence="1">
    <location>
        <begin position="7"/>
        <end position="28"/>
    </location>
</feature>
<feature type="domain" description="HAMP" evidence="2">
    <location>
        <begin position="274"/>
        <end position="326"/>
    </location>
</feature>
<dbReference type="PROSITE" id="PS51832">
    <property type="entry name" value="HD_GYP"/>
    <property type="match status" value="1"/>
</dbReference>
<dbReference type="NCBIfam" id="TIGR00277">
    <property type="entry name" value="HDIG"/>
    <property type="match status" value="1"/>
</dbReference>
<feature type="transmembrane region" description="Helical" evidence="1">
    <location>
        <begin position="249"/>
        <end position="270"/>
    </location>
</feature>
<protein>
    <submittedName>
        <fullName evidence="5">Putative nucleotidyltransferase with HDIG domain</fullName>
    </submittedName>
</protein>
<dbReference type="Pfam" id="PF05228">
    <property type="entry name" value="CHASE4"/>
    <property type="match status" value="1"/>
</dbReference>
<name>A0A841KZQ6_9FIRM</name>
<dbReference type="InterPro" id="IPR006675">
    <property type="entry name" value="HDIG_dom"/>
</dbReference>
<gene>
    <name evidence="5" type="ORF">HNQ80_004968</name>
</gene>
<dbReference type="PANTHER" id="PTHR43155">
    <property type="entry name" value="CYCLIC DI-GMP PHOSPHODIESTERASE PA4108-RELATED"/>
    <property type="match status" value="1"/>
</dbReference>
<dbReference type="InterPro" id="IPR003607">
    <property type="entry name" value="HD/PDEase_dom"/>
</dbReference>
<dbReference type="CDD" id="cd06225">
    <property type="entry name" value="HAMP"/>
    <property type="match status" value="1"/>
</dbReference>
<dbReference type="PROSITE" id="PS51831">
    <property type="entry name" value="HD"/>
    <property type="match status" value="1"/>
</dbReference>
<dbReference type="InterPro" id="IPR003660">
    <property type="entry name" value="HAMP_dom"/>
</dbReference>
<evidence type="ECO:0000313" key="6">
    <source>
        <dbReference type="Proteomes" id="UP000579281"/>
    </source>
</evidence>
<evidence type="ECO:0000259" key="3">
    <source>
        <dbReference type="PROSITE" id="PS51831"/>
    </source>
</evidence>
<dbReference type="InterPro" id="IPR006674">
    <property type="entry name" value="HD_domain"/>
</dbReference>
<dbReference type="EMBL" id="JACHEN010000049">
    <property type="protein sequence ID" value="MBB6218793.1"/>
    <property type="molecule type" value="Genomic_DNA"/>
</dbReference>
<dbReference type="Gene3D" id="1.10.3210.10">
    <property type="entry name" value="Hypothetical protein af1432"/>
    <property type="match status" value="1"/>
</dbReference>
<dbReference type="InterPro" id="IPR037522">
    <property type="entry name" value="HD_GYP_dom"/>
</dbReference>
<sequence length="526" mass="60141">MRLTHKYLICTLLCILISAILTLIGIVLPLQRTEADTLDYIVNNRIRTMDVFFKNTTRNLSAKAVEYGYWDDLIVGLEAHNISWIQDNITEYLFHSPFNIDMVYLTSDIYNYHEFYGDESLQNQLKNMDLFQQTLKTGEPVSSFMLFGQELYIVTISPVTNNDGSLGTKGFLILGRKVDDEVLAPLMDYIGNGASIQFIPNDITYEHHHTVKDHRYISYLYPIRGFKDSIIAFYDVNINVDYFISLKYLLFRNISLISLLSVVFCSYVVYRVIKKLSFQFEQSVNAIQNIANGNYSQQMEEQGVYELQILAKSINKLSSNIHHKTFQMRENYLRTIETLSTALEVKDPYTRGHSQRVAKYSVAIASALSLKDIDSIEAAALMHDIGKIGIPEYILNKNGKLSPEELQIVREHPEKGYRILDIIEDFQEIKYMIRYHHEWYNGNGYPRGLSAESIPMGARIIAIADAFDAMTSHRSYRSALAVEQAIAEINNMAGIQFDPALVDIFNQVVHDMVQELPSSNTAASDI</sequence>
<feature type="domain" description="HD" evidence="3">
    <location>
        <begin position="350"/>
        <end position="470"/>
    </location>
</feature>
<keyword evidence="1" id="KW-0812">Transmembrane</keyword>
<dbReference type="AlphaFoldDB" id="A0A841KZQ6"/>
<keyword evidence="1" id="KW-1133">Transmembrane helix</keyword>
<evidence type="ECO:0000313" key="5">
    <source>
        <dbReference type="EMBL" id="MBB6218793.1"/>
    </source>
</evidence>
<dbReference type="InterPro" id="IPR007892">
    <property type="entry name" value="CHASE4"/>
</dbReference>
<keyword evidence="6" id="KW-1185">Reference proteome</keyword>
<accession>A0A841KZQ6</accession>
<dbReference type="PROSITE" id="PS50885">
    <property type="entry name" value="HAMP"/>
    <property type="match status" value="1"/>
</dbReference>
<organism evidence="5 6">
    <name type="scientific">Anaerosolibacter carboniphilus</name>
    <dbReference type="NCBI Taxonomy" id="1417629"/>
    <lineage>
        <taxon>Bacteria</taxon>
        <taxon>Bacillati</taxon>
        <taxon>Bacillota</taxon>
        <taxon>Clostridia</taxon>
        <taxon>Peptostreptococcales</taxon>
        <taxon>Thermotaleaceae</taxon>
        <taxon>Anaerosolibacter</taxon>
    </lineage>
</organism>
<comment type="caution">
    <text evidence="5">The sequence shown here is derived from an EMBL/GenBank/DDBJ whole genome shotgun (WGS) entry which is preliminary data.</text>
</comment>
<evidence type="ECO:0000259" key="4">
    <source>
        <dbReference type="PROSITE" id="PS51832"/>
    </source>
</evidence>
<dbReference type="Pfam" id="PF13487">
    <property type="entry name" value="HD_5"/>
    <property type="match status" value="1"/>
</dbReference>